<keyword evidence="2" id="KW-0812">Transmembrane</keyword>
<keyword evidence="4" id="KW-1185">Reference proteome</keyword>
<feature type="region of interest" description="Disordered" evidence="1">
    <location>
        <begin position="1"/>
        <end position="53"/>
    </location>
</feature>
<dbReference type="Proteomes" id="UP001234178">
    <property type="component" value="Unassembled WGS sequence"/>
</dbReference>
<feature type="compositionally biased region" description="Low complexity" evidence="1">
    <location>
        <begin position="34"/>
        <end position="53"/>
    </location>
</feature>
<reference evidence="3 4" key="1">
    <citation type="journal article" date="2023" name="Nucleic Acids Res.">
        <title>The hologenome of Daphnia magna reveals possible DNA methylation and microbiome-mediated evolution of the host genome.</title>
        <authorList>
            <person name="Chaturvedi A."/>
            <person name="Li X."/>
            <person name="Dhandapani V."/>
            <person name="Marshall H."/>
            <person name="Kissane S."/>
            <person name="Cuenca-Cambronero M."/>
            <person name="Asole G."/>
            <person name="Calvet F."/>
            <person name="Ruiz-Romero M."/>
            <person name="Marangio P."/>
            <person name="Guigo R."/>
            <person name="Rago D."/>
            <person name="Mirbahai L."/>
            <person name="Eastwood N."/>
            <person name="Colbourne J.K."/>
            <person name="Zhou J."/>
            <person name="Mallon E."/>
            <person name="Orsini L."/>
        </authorList>
    </citation>
    <scope>NUCLEOTIDE SEQUENCE [LARGE SCALE GENOMIC DNA]</scope>
    <source>
        <strain evidence="3">LRV0_1</strain>
    </source>
</reference>
<name>A0ABR0AIM3_9CRUS</name>
<evidence type="ECO:0000313" key="3">
    <source>
        <dbReference type="EMBL" id="KAK4024939.1"/>
    </source>
</evidence>
<organism evidence="3 4">
    <name type="scientific">Daphnia magna</name>
    <dbReference type="NCBI Taxonomy" id="35525"/>
    <lineage>
        <taxon>Eukaryota</taxon>
        <taxon>Metazoa</taxon>
        <taxon>Ecdysozoa</taxon>
        <taxon>Arthropoda</taxon>
        <taxon>Crustacea</taxon>
        <taxon>Branchiopoda</taxon>
        <taxon>Diplostraca</taxon>
        <taxon>Cladocera</taxon>
        <taxon>Anomopoda</taxon>
        <taxon>Daphniidae</taxon>
        <taxon>Daphnia</taxon>
    </lineage>
</organism>
<evidence type="ECO:0000313" key="4">
    <source>
        <dbReference type="Proteomes" id="UP001234178"/>
    </source>
</evidence>
<protein>
    <submittedName>
        <fullName evidence="3">Uncharacterized protein</fullName>
    </submittedName>
</protein>
<accession>A0ABR0AIM3</accession>
<feature type="transmembrane region" description="Helical" evidence="2">
    <location>
        <begin position="64"/>
        <end position="84"/>
    </location>
</feature>
<dbReference type="EMBL" id="JAOYFB010000037">
    <property type="protein sequence ID" value="KAK4024939.1"/>
    <property type="molecule type" value="Genomic_DNA"/>
</dbReference>
<keyword evidence="2" id="KW-1133">Transmembrane helix</keyword>
<gene>
    <name evidence="3" type="ORF">OUZ56_010431</name>
</gene>
<proteinExistence type="predicted"/>
<evidence type="ECO:0000256" key="2">
    <source>
        <dbReference type="SAM" id="Phobius"/>
    </source>
</evidence>
<comment type="caution">
    <text evidence="3">The sequence shown here is derived from an EMBL/GenBank/DDBJ whole genome shotgun (WGS) entry which is preliminary data.</text>
</comment>
<evidence type="ECO:0000256" key="1">
    <source>
        <dbReference type="SAM" id="MobiDB-lite"/>
    </source>
</evidence>
<sequence>MTTDGPSHPIRRAPSFSCRLGDATNTTARREESISSTATSPESSSSADTIPTVVRSSSSESRRLAGIFIIFLTPIVSSPVLSLVSTITPLTALSIFFLGRTFLVLALLHPTETSDVPRPATILTDRLPVRSSRCERHIILRPPRCTYLRYVSMFCLKVKPIIFKAVTEIPMNMTKVNGVSSRHGKRFCVNFQKQQHVYIVRRESDSFPRNLFPSR</sequence>
<keyword evidence="2" id="KW-0472">Membrane</keyword>